<protein>
    <submittedName>
        <fullName evidence="1">Uncharacterized protein</fullName>
    </submittedName>
</protein>
<dbReference type="EMBL" id="JANKHO010000133">
    <property type="protein sequence ID" value="KAJ3514686.1"/>
    <property type="molecule type" value="Genomic_DNA"/>
</dbReference>
<proteinExistence type="predicted"/>
<name>A0A9W8KBC3_9AGAR</name>
<dbReference type="Proteomes" id="UP001148786">
    <property type="component" value="Unassembled WGS sequence"/>
</dbReference>
<evidence type="ECO:0000313" key="1">
    <source>
        <dbReference type="EMBL" id="KAJ3514686.1"/>
    </source>
</evidence>
<sequence length="458" mass="50371">MLRFMPLFPFIARKPAEDGHGEDSNSEFSYHSSIRGTHDGAEDRHFASYCPVSLARSDAAIYASSLMALGNGWAPLELAGIEGGPRKHFEQGVTPGDVGYLSKSGGFNYLFNIFSAKDDPMQTKNVPRNFVPMVPPLAEWEIKKVPNHFAPHTVIVSEGIQFNQTSDSPWEIAFSSSAREGAVVVLPTGASREDLADTSKLHSYLKEHAVDWYQSLNLYSGSENILPSPPGMNGTLFIVTGCDRATSCATVVFPATPAEAGMLHTFRYNDAADYPWFRPAPAPSSTVVSESRQPGSHYSIFIRGITIALGTASWTRHLPHIPEEEIPVYDVLAKPLFEPQDRLGKLLERLKGLDKLFYPVKRDKIMFHPAMALIQVMIECSPSADVAIVDDSSWCPLLNGRNLTHPEIVELLHKVIHDHDLSVADGLATLMKKPEQSQSLVCGLRGVVGILLLILTLR</sequence>
<keyword evidence="2" id="KW-1185">Reference proteome</keyword>
<comment type="caution">
    <text evidence="1">The sequence shown here is derived from an EMBL/GenBank/DDBJ whole genome shotgun (WGS) entry which is preliminary data.</text>
</comment>
<evidence type="ECO:0000313" key="2">
    <source>
        <dbReference type="Proteomes" id="UP001148786"/>
    </source>
</evidence>
<organism evidence="1 2">
    <name type="scientific">Agrocybe chaxingu</name>
    <dbReference type="NCBI Taxonomy" id="84603"/>
    <lineage>
        <taxon>Eukaryota</taxon>
        <taxon>Fungi</taxon>
        <taxon>Dikarya</taxon>
        <taxon>Basidiomycota</taxon>
        <taxon>Agaricomycotina</taxon>
        <taxon>Agaricomycetes</taxon>
        <taxon>Agaricomycetidae</taxon>
        <taxon>Agaricales</taxon>
        <taxon>Agaricineae</taxon>
        <taxon>Strophariaceae</taxon>
        <taxon>Agrocybe</taxon>
    </lineage>
</organism>
<accession>A0A9W8KBC3</accession>
<reference evidence="1" key="1">
    <citation type="submission" date="2022-07" db="EMBL/GenBank/DDBJ databases">
        <title>Genome Sequence of Agrocybe chaxingu.</title>
        <authorList>
            <person name="Buettner E."/>
        </authorList>
    </citation>
    <scope>NUCLEOTIDE SEQUENCE</scope>
    <source>
        <strain evidence="1">MP-N11</strain>
    </source>
</reference>
<gene>
    <name evidence="1" type="ORF">NLJ89_g2239</name>
</gene>
<dbReference type="AlphaFoldDB" id="A0A9W8KBC3"/>
<dbReference type="OrthoDB" id="3222453at2759"/>